<dbReference type="VEuPathDB" id="FungiDB:MSYG_3911"/>
<evidence type="ECO:0000256" key="1">
    <source>
        <dbReference type="ARBA" id="ARBA00004245"/>
    </source>
</evidence>
<dbReference type="Gene3D" id="2.160.10.10">
    <property type="entry name" value="Hexapeptide repeat proteins"/>
    <property type="match status" value="1"/>
</dbReference>
<evidence type="ECO:0000256" key="3">
    <source>
        <dbReference type="ARBA" id="ARBA00016573"/>
    </source>
</evidence>
<keyword evidence="4" id="KW-0963">Cytoplasm</keyword>
<dbReference type="PANTHER" id="PTHR13072:SF0">
    <property type="entry name" value="DYNACTIN SUBUNIT 6"/>
    <property type="match status" value="1"/>
</dbReference>
<evidence type="ECO:0000256" key="5">
    <source>
        <dbReference type="ARBA" id="ARBA00023212"/>
    </source>
</evidence>
<dbReference type="STRING" id="1230383.A0A1M8AAU6"/>
<evidence type="ECO:0000256" key="2">
    <source>
        <dbReference type="ARBA" id="ARBA00007719"/>
    </source>
</evidence>
<keyword evidence="5" id="KW-0206">Cytoskeleton</keyword>
<gene>
    <name evidence="7" type="ORF">MSYG_3911</name>
</gene>
<dbReference type="GO" id="GO:0005869">
    <property type="term" value="C:dynactin complex"/>
    <property type="evidence" value="ECO:0007669"/>
    <property type="project" value="InterPro"/>
</dbReference>
<dbReference type="InterPro" id="IPR027777">
    <property type="entry name" value="DCTN6"/>
</dbReference>
<dbReference type="InterPro" id="IPR011004">
    <property type="entry name" value="Trimer_LpxA-like_sf"/>
</dbReference>
<comment type="similarity">
    <text evidence="2">Belongs to the dynactin subunits 5/6 family. Dynactin subunit 6 subfamily.</text>
</comment>
<organism evidence="7 8">
    <name type="scientific">Malassezia sympodialis (strain ATCC 42132)</name>
    <name type="common">Atopic eczema-associated yeast</name>
    <dbReference type="NCBI Taxonomy" id="1230383"/>
    <lineage>
        <taxon>Eukaryota</taxon>
        <taxon>Fungi</taxon>
        <taxon>Dikarya</taxon>
        <taxon>Basidiomycota</taxon>
        <taxon>Ustilaginomycotina</taxon>
        <taxon>Malasseziomycetes</taxon>
        <taxon>Malasseziales</taxon>
        <taxon>Malasseziaceae</taxon>
        <taxon>Malassezia</taxon>
    </lineage>
</organism>
<dbReference type="Proteomes" id="UP000186303">
    <property type="component" value="Chromosome 7"/>
</dbReference>
<dbReference type="GO" id="GO:0070840">
    <property type="term" value="F:dynein complex binding"/>
    <property type="evidence" value="ECO:0007669"/>
    <property type="project" value="TreeGrafter"/>
</dbReference>
<dbReference type="AlphaFoldDB" id="A0A1M8AAU6"/>
<proteinExistence type="inferred from homology"/>
<protein>
    <recommendedName>
        <fullName evidence="3">Dynactin subunit 6</fullName>
    </recommendedName>
</protein>
<dbReference type="OrthoDB" id="2355at2759"/>
<accession>A0A1M8AAU6</accession>
<comment type="function">
    <text evidence="6">Part of the dynactin complex that activates the molecular motor dynein for ultra-processive transport along microtubules.</text>
</comment>
<dbReference type="EMBL" id="LT671827">
    <property type="protein sequence ID" value="SHO79561.1"/>
    <property type="molecule type" value="Genomic_DNA"/>
</dbReference>
<dbReference type="OMA" id="ITMQAET"/>
<name>A0A1M8AAU6_MALS4</name>
<evidence type="ECO:0000256" key="6">
    <source>
        <dbReference type="ARBA" id="ARBA00034687"/>
    </source>
</evidence>
<dbReference type="PANTHER" id="PTHR13072">
    <property type="entry name" value="DYNACTIN 6"/>
    <property type="match status" value="1"/>
</dbReference>
<sequence>MSPDSITIHAKVIVPADVDIRGTVTIKTGTVLHPRVKLDGSLAPLVLGENCIVEEGVQLTSGPGGLQVGDGNWIRVGCRVASEVVGNCNVFEVGCHVPAHVRVSNFCVIGAGCDMQKFEPTELPERTVVYGADAAQRTWSGDGIGQQLATHAKHLHYLRMTLPQHHKLRVNRT</sequence>
<evidence type="ECO:0000313" key="7">
    <source>
        <dbReference type="EMBL" id="SHO79561.1"/>
    </source>
</evidence>
<evidence type="ECO:0000313" key="8">
    <source>
        <dbReference type="Proteomes" id="UP000186303"/>
    </source>
</evidence>
<keyword evidence="8" id="KW-1185">Reference proteome</keyword>
<dbReference type="GO" id="GO:0007052">
    <property type="term" value="P:mitotic spindle organization"/>
    <property type="evidence" value="ECO:0007669"/>
    <property type="project" value="TreeGrafter"/>
</dbReference>
<evidence type="ECO:0000256" key="4">
    <source>
        <dbReference type="ARBA" id="ARBA00022490"/>
    </source>
</evidence>
<dbReference type="SUPFAM" id="SSF51161">
    <property type="entry name" value="Trimeric LpxA-like enzymes"/>
    <property type="match status" value="1"/>
</dbReference>
<reference evidence="8" key="1">
    <citation type="journal article" date="2017" name="Nucleic Acids Res.">
        <title>Proteogenomics produces comprehensive and highly accurate protein-coding gene annotation in a complete genome assembly of Malassezia sympodialis.</title>
        <authorList>
            <person name="Zhu Y."/>
            <person name="Engstroem P.G."/>
            <person name="Tellgren-Roth C."/>
            <person name="Baudo C.D."/>
            <person name="Kennell J.C."/>
            <person name="Sun S."/>
            <person name="Billmyre R.B."/>
            <person name="Schroeder M.S."/>
            <person name="Andersson A."/>
            <person name="Holm T."/>
            <person name="Sigurgeirsson B."/>
            <person name="Wu G."/>
            <person name="Sankaranarayanan S.R."/>
            <person name="Siddharthan R."/>
            <person name="Sanyal K."/>
            <person name="Lundeberg J."/>
            <person name="Nystedt B."/>
            <person name="Boekhout T."/>
            <person name="Dawson T.L. Jr."/>
            <person name="Heitman J."/>
            <person name="Scheynius A."/>
            <person name="Lehtioe J."/>
        </authorList>
    </citation>
    <scope>NUCLEOTIDE SEQUENCE [LARGE SCALE GENOMIC DNA]</scope>
    <source>
        <strain evidence="8">ATCC 42132</strain>
    </source>
</reference>
<comment type="subcellular location">
    <subcellularLocation>
        <location evidence="1">Cytoplasm</location>
        <location evidence="1">Cytoskeleton</location>
    </subcellularLocation>
</comment>